<evidence type="ECO:0000256" key="3">
    <source>
        <dbReference type="SAM" id="SignalP"/>
    </source>
</evidence>
<gene>
    <name evidence="5" type="ORF">G0Q06_00890</name>
</gene>
<dbReference type="SUPFAM" id="SSF51445">
    <property type="entry name" value="(Trans)glycosidases"/>
    <property type="match status" value="1"/>
</dbReference>
<evidence type="ECO:0000313" key="5">
    <source>
        <dbReference type="EMBL" id="NDV60998.1"/>
    </source>
</evidence>
<dbReference type="Gene3D" id="3.20.20.80">
    <property type="entry name" value="Glycosidases"/>
    <property type="match status" value="1"/>
</dbReference>
<dbReference type="RefSeq" id="WP_163961523.1">
    <property type="nucleotide sequence ID" value="NZ_JAAGNX010000001.1"/>
</dbReference>
<dbReference type="GO" id="GO:0009341">
    <property type="term" value="C:beta-galactosidase complex"/>
    <property type="evidence" value="ECO:0007669"/>
    <property type="project" value="InterPro"/>
</dbReference>
<proteinExistence type="predicted"/>
<dbReference type="EMBL" id="JAAGNX010000001">
    <property type="protein sequence ID" value="NDV60998.1"/>
    <property type="molecule type" value="Genomic_DNA"/>
</dbReference>
<keyword evidence="1" id="KW-0378">Hydrolase</keyword>
<evidence type="ECO:0000256" key="1">
    <source>
        <dbReference type="ARBA" id="ARBA00022801"/>
    </source>
</evidence>
<feature type="signal peptide" evidence="3">
    <location>
        <begin position="1"/>
        <end position="20"/>
    </location>
</feature>
<dbReference type="GO" id="GO:0004565">
    <property type="term" value="F:beta-galactosidase activity"/>
    <property type="evidence" value="ECO:0007669"/>
    <property type="project" value="InterPro"/>
</dbReference>
<organism evidence="5 6">
    <name type="scientific">Oceanipulchritudo coccoides</name>
    <dbReference type="NCBI Taxonomy" id="2706888"/>
    <lineage>
        <taxon>Bacteria</taxon>
        <taxon>Pseudomonadati</taxon>
        <taxon>Verrucomicrobiota</taxon>
        <taxon>Opitutia</taxon>
        <taxon>Puniceicoccales</taxon>
        <taxon>Oceanipulchritudinaceae</taxon>
        <taxon>Oceanipulchritudo</taxon>
    </lineage>
</organism>
<comment type="caution">
    <text evidence="5">The sequence shown here is derived from an EMBL/GenBank/DDBJ whole genome shotgun (WGS) entry which is preliminary data.</text>
</comment>
<keyword evidence="6" id="KW-1185">Reference proteome</keyword>
<evidence type="ECO:0000259" key="4">
    <source>
        <dbReference type="Pfam" id="PF02449"/>
    </source>
</evidence>
<feature type="domain" description="Glycoside hydrolase family 42 N-terminal" evidence="4">
    <location>
        <begin position="49"/>
        <end position="113"/>
    </location>
</feature>
<dbReference type="InterPro" id="IPR013529">
    <property type="entry name" value="Glyco_hydro_42_N"/>
</dbReference>
<keyword evidence="3" id="KW-0732">Signal</keyword>
<sequence length="572" mass="64382">MKNTLLIAILLAAFFTGLQAQDRDDYGIWARGNRYEQIKFPFKGIEASPAWSDIEPNEGEFNWSEVDEKLEEAEKLGLYVLLSINVGPDAPNWLYEKDVEKVMTEGHRHSGPYPEYTKPVHIQHYYRLIEEFGRHVRSLPAGQVKRISSVQVKTGATGDESPHKGDLLDDKFEISNKAWTDFRLAAFKKFQHAFQEGAGPVIPLMFTSVVGEKFDPSLIDWISDNVKGGWGTKMGGTGQGYQINDEVNRTAAILPHTIDPAPDTWELFTRCEMDQGWKEGIYKKNIKQAFYWTSLSALHSGLSMWNMAQSALDWHQENNFWVDALFFNEYAGQTHSTEATGAFCALREGLDSSDTEKFPEAEFGNASIKNADRYLAICVSRSAYGAKMDDVSGVLAGMMKQRRGQEGLNDAGWGIFRGNYERFLHQIDADKTSVGWWRVGGAITPDSPIYGRFARGFEHASGKDRMGFDIKDTFFSGQPLAGAYPIKVRIVYYDKGHGQWALNYDATDNSDKRAATITNTDSREWKEIVLLLKDAQFGNRGPNGADLSLINTDDEDDIFHIVEIGRPPQQVN</sequence>
<accession>A0A6B2LWW1</accession>
<dbReference type="GO" id="GO:0005975">
    <property type="term" value="P:carbohydrate metabolic process"/>
    <property type="evidence" value="ECO:0007669"/>
    <property type="project" value="InterPro"/>
</dbReference>
<protein>
    <recommendedName>
        <fullName evidence="4">Glycoside hydrolase family 42 N-terminal domain-containing protein</fullName>
    </recommendedName>
</protein>
<reference evidence="5 6" key="1">
    <citation type="submission" date="2020-02" db="EMBL/GenBank/DDBJ databases">
        <title>Albibacoteraceae fam. nov., the first described family within the subdivision 4 Verrucomicrobia.</title>
        <authorList>
            <person name="Xi F."/>
        </authorList>
    </citation>
    <scope>NUCLEOTIDE SEQUENCE [LARGE SCALE GENOMIC DNA]</scope>
    <source>
        <strain evidence="5 6">CK1056</strain>
    </source>
</reference>
<name>A0A6B2LWW1_9BACT</name>
<feature type="chain" id="PRO_5025570907" description="Glycoside hydrolase family 42 N-terminal domain-containing protein" evidence="3">
    <location>
        <begin position="21"/>
        <end position="572"/>
    </location>
</feature>
<dbReference type="AlphaFoldDB" id="A0A6B2LWW1"/>
<dbReference type="Pfam" id="PF02449">
    <property type="entry name" value="Glyco_hydro_42"/>
    <property type="match status" value="1"/>
</dbReference>
<dbReference type="Proteomes" id="UP000478417">
    <property type="component" value="Unassembled WGS sequence"/>
</dbReference>
<dbReference type="InterPro" id="IPR017853">
    <property type="entry name" value="GH"/>
</dbReference>
<keyword evidence="2" id="KW-0326">Glycosidase</keyword>
<evidence type="ECO:0000256" key="2">
    <source>
        <dbReference type="ARBA" id="ARBA00023295"/>
    </source>
</evidence>
<evidence type="ECO:0000313" key="6">
    <source>
        <dbReference type="Proteomes" id="UP000478417"/>
    </source>
</evidence>